<dbReference type="InterPro" id="IPR009003">
    <property type="entry name" value="Peptidase_S1_PA"/>
</dbReference>
<dbReference type="PANTHER" id="PTHR24252:SF7">
    <property type="entry name" value="HYALIN"/>
    <property type="match status" value="1"/>
</dbReference>
<organism evidence="3 4">
    <name type="scientific">Daphnia sinensis</name>
    <dbReference type="NCBI Taxonomy" id="1820382"/>
    <lineage>
        <taxon>Eukaryota</taxon>
        <taxon>Metazoa</taxon>
        <taxon>Ecdysozoa</taxon>
        <taxon>Arthropoda</taxon>
        <taxon>Crustacea</taxon>
        <taxon>Branchiopoda</taxon>
        <taxon>Diplostraca</taxon>
        <taxon>Cladocera</taxon>
        <taxon>Anomopoda</taxon>
        <taxon>Daphniidae</taxon>
        <taxon>Daphnia</taxon>
        <taxon>Daphnia similis group</taxon>
    </lineage>
</organism>
<dbReference type="PANTHER" id="PTHR24252">
    <property type="entry name" value="ACROSIN-RELATED"/>
    <property type="match status" value="1"/>
</dbReference>
<gene>
    <name evidence="3" type="ORF">GHT06_015227</name>
</gene>
<dbReference type="SUPFAM" id="SSF50494">
    <property type="entry name" value="Trypsin-like serine proteases"/>
    <property type="match status" value="1"/>
</dbReference>
<sequence>MRRGGLSLLLYHRYSCETSLSPIPGLGTHLRNEIIPFSASKLRVALGMHSLKPVKDPQVAKMVSRDNDIALLTLDLPVVFTPTISPIWLPPKSSSDQHAYRKTVTIGWGVTTENGTKANALKQITNITMTNAVCRSRFDGVVMGEIADHMICAYYPGTASCAINLGQEQPGEVTRLIDYINNLTSLDSVSFPIANISFGEGWIGKGTIVGKPTQTT</sequence>
<evidence type="ECO:0000313" key="4">
    <source>
        <dbReference type="Proteomes" id="UP000820818"/>
    </source>
</evidence>
<keyword evidence="1" id="KW-1015">Disulfide bond</keyword>
<keyword evidence="4" id="KW-1185">Reference proteome</keyword>
<protein>
    <recommendedName>
        <fullName evidence="2">Peptidase S1 domain-containing protein</fullName>
    </recommendedName>
</protein>
<dbReference type="GO" id="GO:0006508">
    <property type="term" value="P:proteolysis"/>
    <property type="evidence" value="ECO:0007669"/>
    <property type="project" value="InterPro"/>
</dbReference>
<comment type="caution">
    <text evidence="3">The sequence shown here is derived from an EMBL/GenBank/DDBJ whole genome shotgun (WGS) entry which is preliminary data.</text>
</comment>
<dbReference type="Gene3D" id="2.40.10.10">
    <property type="entry name" value="Trypsin-like serine proteases"/>
    <property type="match status" value="1"/>
</dbReference>
<name>A0AAD5KT03_9CRUS</name>
<feature type="domain" description="Peptidase S1" evidence="2">
    <location>
        <begin position="1"/>
        <end position="208"/>
    </location>
</feature>
<dbReference type="InterPro" id="IPR001254">
    <property type="entry name" value="Trypsin_dom"/>
</dbReference>
<evidence type="ECO:0000259" key="2">
    <source>
        <dbReference type="PROSITE" id="PS50240"/>
    </source>
</evidence>
<dbReference type="Pfam" id="PF00089">
    <property type="entry name" value="Trypsin"/>
    <property type="match status" value="1"/>
</dbReference>
<dbReference type="Proteomes" id="UP000820818">
    <property type="component" value="Linkage Group LG5"/>
</dbReference>
<proteinExistence type="predicted"/>
<dbReference type="AlphaFoldDB" id="A0AAD5KT03"/>
<dbReference type="InterPro" id="IPR043504">
    <property type="entry name" value="Peptidase_S1_PA_chymotrypsin"/>
</dbReference>
<dbReference type="EMBL" id="WJBH02000005">
    <property type="protein sequence ID" value="KAI9558442.1"/>
    <property type="molecule type" value="Genomic_DNA"/>
</dbReference>
<reference evidence="3 4" key="1">
    <citation type="submission" date="2022-05" db="EMBL/GenBank/DDBJ databases">
        <title>A multi-omics perspective on studying reproductive biology in Daphnia sinensis.</title>
        <authorList>
            <person name="Jia J."/>
        </authorList>
    </citation>
    <scope>NUCLEOTIDE SEQUENCE [LARGE SCALE GENOMIC DNA]</scope>
    <source>
        <strain evidence="3 4">WSL</strain>
    </source>
</reference>
<evidence type="ECO:0000313" key="3">
    <source>
        <dbReference type="EMBL" id="KAI9558442.1"/>
    </source>
</evidence>
<dbReference type="SMART" id="SM00020">
    <property type="entry name" value="Tryp_SPc"/>
    <property type="match status" value="1"/>
</dbReference>
<evidence type="ECO:0000256" key="1">
    <source>
        <dbReference type="ARBA" id="ARBA00023157"/>
    </source>
</evidence>
<dbReference type="GO" id="GO:0004252">
    <property type="term" value="F:serine-type endopeptidase activity"/>
    <property type="evidence" value="ECO:0007669"/>
    <property type="project" value="InterPro"/>
</dbReference>
<dbReference type="PROSITE" id="PS50240">
    <property type="entry name" value="TRYPSIN_DOM"/>
    <property type="match status" value="1"/>
</dbReference>
<accession>A0AAD5KT03</accession>